<name>A0A482XMF6_LAOST</name>
<evidence type="ECO:0000313" key="3">
    <source>
        <dbReference type="EMBL" id="RZF46897.1"/>
    </source>
</evidence>
<evidence type="ECO:0000259" key="2">
    <source>
        <dbReference type="Pfam" id="PF17906"/>
    </source>
</evidence>
<dbReference type="EMBL" id="QKKF02005470">
    <property type="protein sequence ID" value="RZF46897.1"/>
    <property type="molecule type" value="Genomic_DNA"/>
</dbReference>
<dbReference type="AlphaFoldDB" id="A0A482XMF6"/>
<proteinExistence type="predicted"/>
<reference evidence="3 4" key="1">
    <citation type="journal article" date="2017" name="Gigascience">
        <title>Genome sequence of the small brown planthopper, Laodelphax striatellus.</title>
        <authorList>
            <person name="Zhu J."/>
            <person name="Jiang F."/>
            <person name="Wang X."/>
            <person name="Yang P."/>
            <person name="Bao Y."/>
            <person name="Zhao W."/>
            <person name="Wang W."/>
            <person name="Lu H."/>
            <person name="Wang Q."/>
            <person name="Cui N."/>
            <person name="Li J."/>
            <person name="Chen X."/>
            <person name="Luo L."/>
            <person name="Yu J."/>
            <person name="Kang L."/>
            <person name="Cui F."/>
        </authorList>
    </citation>
    <scope>NUCLEOTIDE SEQUENCE [LARGE SCALE GENOMIC DNA]</scope>
    <source>
        <strain evidence="3">Lst14</strain>
    </source>
</reference>
<dbReference type="InterPro" id="IPR041426">
    <property type="entry name" value="Mos1_HTH"/>
</dbReference>
<feature type="compositionally biased region" description="Basic residues" evidence="1">
    <location>
        <begin position="74"/>
        <end position="83"/>
    </location>
</feature>
<comment type="caution">
    <text evidence="3">The sequence shown here is derived from an EMBL/GenBank/DDBJ whole genome shotgun (WGS) entry which is preliminary data.</text>
</comment>
<dbReference type="InParanoid" id="A0A482XMF6"/>
<dbReference type="STRING" id="195883.A0A482XMF6"/>
<organism evidence="3 4">
    <name type="scientific">Laodelphax striatellus</name>
    <name type="common">Small brown planthopper</name>
    <name type="synonym">Delphax striatella</name>
    <dbReference type="NCBI Taxonomy" id="195883"/>
    <lineage>
        <taxon>Eukaryota</taxon>
        <taxon>Metazoa</taxon>
        <taxon>Ecdysozoa</taxon>
        <taxon>Arthropoda</taxon>
        <taxon>Hexapoda</taxon>
        <taxon>Insecta</taxon>
        <taxon>Pterygota</taxon>
        <taxon>Neoptera</taxon>
        <taxon>Paraneoptera</taxon>
        <taxon>Hemiptera</taxon>
        <taxon>Auchenorrhyncha</taxon>
        <taxon>Fulgoroidea</taxon>
        <taxon>Delphacidae</taxon>
        <taxon>Criomorphinae</taxon>
        <taxon>Laodelphax</taxon>
    </lineage>
</organism>
<evidence type="ECO:0000256" key="1">
    <source>
        <dbReference type="SAM" id="MobiDB-lite"/>
    </source>
</evidence>
<dbReference type="OrthoDB" id="6596370at2759"/>
<feature type="compositionally biased region" description="Polar residues" evidence="1">
    <location>
        <begin position="63"/>
        <end position="73"/>
    </location>
</feature>
<dbReference type="Gene3D" id="1.10.10.1450">
    <property type="match status" value="1"/>
</dbReference>
<evidence type="ECO:0000313" key="4">
    <source>
        <dbReference type="Proteomes" id="UP000291343"/>
    </source>
</evidence>
<keyword evidence="4" id="KW-1185">Reference proteome</keyword>
<dbReference type="Pfam" id="PF17906">
    <property type="entry name" value="HTH_48"/>
    <property type="match status" value="1"/>
</dbReference>
<feature type="region of interest" description="Disordered" evidence="1">
    <location>
        <begin position="162"/>
        <end position="190"/>
    </location>
</feature>
<accession>A0A482XMF6</accession>
<protein>
    <recommendedName>
        <fullName evidence="2">Mos1 transposase HTH domain-containing protein</fullName>
    </recommendedName>
</protein>
<dbReference type="Proteomes" id="UP000291343">
    <property type="component" value="Unassembled WGS sequence"/>
</dbReference>
<gene>
    <name evidence="3" type="ORF">LSTR_LSTR014588</name>
</gene>
<sequence>MTDFSEQRSCIKLCFELGKSATETLGVLRSIYGENALCRSKTFHWYSRFRDAQVAAGTPVVSKDSTPHNNSLKSGKKSAKRRKTMENPNINQSRNNYDAIEAQLNYVKMLMRLGKTPSETYTCMQALFGPNAISRIDLLQLYLKLEADEKLANNILPPIIKPPTKKQRNSLPQTAVHEVKQPPKRQSQSRVDLMAGGSFWHAPYNDEKENTSLTENQVCFMDHFMLSGDSNRDNYKIMLPKNFDGYQSDVYDNGVDRFVPLPVPVEK</sequence>
<feature type="region of interest" description="Disordered" evidence="1">
    <location>
        <begin position="59"/>
        <end position="92"/>
    </location>
</feature>
<feature type="domain" description="Mos1 transposase HTH" evidence="2">
    <location>
        <begin position="8"/>
        <end position="50"/>
    </location>
</feature>